<feature type="region of interest" description="Disordered" evidence="1">
    <location>
        <begin position="42"/>
        <end position="166"/>
    </location>
</feature>
<evidence type="ECO:0000313" key="3">
    <source>
        <dbReference type="Proteomes" id="UP000823775"/>
    </source>
</evidence>
<gene>
    <name evidence="2" type="ORF">HAX54_029841</name>
</gene>
<reference evidence="2 3" key="1">
    <citation type="journal article" date="2021" name="BMC Genomics">
        <title>Datura genome reveals duplications of psychoactive alkaloid biosynthetic genes and high mutation rate following tissue culture.</title>
        <authorList>
            <person name="Rajewski A."/>
            <person name="Carter-House D."/>
            <person name="Stajich J."/>
            <person name="Litt A."/>
        </authorList>
    </citation>
    <scope>NUCLEOTIDE SEQUENCE [LARGE SCALE GENOMIC DNA]</scope>
    <source>
        <strain evidence="2">AR-01</strain>
    </source>
</reference>
<evidence type="ECO:0000256" key="1">
    <source>
        <dbReference type="SAM" id="MobiDB-lite"/>
    </source>
</evidence>
<evidence type="ECO:0000313" key="2">
    <source>
        <dbReference type="EMBL" id="MCD9642821.1"/>
    </source>
</evidence>
<keyword evidence="3" id="KW-1185">Reference proteome</keyword>
<protein>
    <submittedName>
        <fullName evidence="2">Uncharacterized protein</fullName>
    </submittedName>
</protein>
<organism evidence="2 3">
    <name type="scientific">Datura stramonium</name>
    <name type="common">Jimsonweed</name>
    <name type="synonym">Common thornapple</name>
    <dbReference type="NCBI Taxonomy" id="4076"/>
    <lineage>
        <taxon>Eukaryota</taxon>
        <taxon>Viridiplantae</taxon>
        <taxon>Streptophyta</taxon>
        <taxon>Embryophyta</taxon>
        <taxon>Tracheophyta</taxon>
        <taxon>Spermatophyta</taxon>
        <taxon>Magnoliopsida</taxon>
        <taxon>eudicotyledons</taxon>
        <taxon>Gunneridae</taxon>
        <taxon>Pentapetalae</taxon>
        <taxon>asterids</taxon>
        <taxon>lamiids</taxon>
        <taxon>Solanales</taxon>
        <taxon>Solanaceae</taxon>
        <taxon>Solanoideae</taxon>
        <taxon>Datureae</taxon>
        <taxon>Datura</taxon>
    </lineage>
</organism>
<sequence>MAITTRSGRKLSETTPIGVEKAEELVSETDLVAEDKVEQLNPAKPVEPEVTENNQGDEVRLLQVSMPPKFQPTRGGARKRIERTETAHHLRNENTDSEGEIQEVGIEEPSPGYQTRSVTSQQAANPQSDQADDSSADGSNSSGNDSDLDEGSGNEATSSPQGTLSQ</sequence>
<dbReference type="EMBL" id="JACEIK010003713">
    <property type="protein sequence ID" value="MCD9642821.1"/>
    <property type="molecule type" value="Genomic_DNA"/>
</dbReference>
<feature type="compositionally biased region" description="Low complexity" evidence="1">
    <location>
        <begin position="136"/>
        <end position="145"/>
    </location>
</feature>
<feature type="compositionally biased region" description="Polar residues" evidence="1">
    <location>
        <begin position="155"/>
        <end position="166"/>
    </location>
</feature>
<proteinExistence type="predicted"/>
<accession>A0ABS8V6L2</accession>
<feature type="compositionally biased region" description="Low complexity" evidence="1">
    <location>
        <begin position="120"/>
        <end position="129"/>
    </location>
</feature>
<name>A0ABS8V6L2_DATST</name>
<comment type="caution">
    <text evidence="2">The sequence shown here is derived from an EMBL/GenBank/DDBJ whole genome shotgun (WGS) entry which is preliminary data.</text>
</comment>
<feature type="compositionally biased region" description="Basic and acidic residues" evidence="1">
    <location>
        <begin position="82"/>
        <end position="94"/>
    </location>
</feature>
<dbReference type="Proteomes" id="UP000823775">
    <property type="component" value="Unassembled WGS sequence"/>
</dbReference>